<keyword evidence="2" id="KW-0547">Nucleotide-binding</keyword>
<evidence type="ECO:0000256" key="2">
    <source>
        <dbReference type="ARBA" id="ARBA00022741"/>
    </source>
</evidence>
<proteinExistence type="inferred from homology"/>
<dbReference type="InterPro" id="IPR027417">
    <property type="entry name" value="P-loop_NTPase"/>
</dbReference>
<protein>
    <submittedName>
        <fullName evidence="5">AAA family ATPase</fullName>
    </submittedName>
</protein>
<dbReference type="EMBL" id="DUJN01000004">
    <property type="protein sequence ID" value="HII60887.1"/>
    <property type="molecule type" value="Genomic_DNA"/>
</dbReference>
<dbReference type="InterPro" id="IPR049081">
    <property type="entry name" value="MJ1010-like_2nd"/>
</dbReference>
<dbReference type="SMART" id="SM00382">
    <property type="entry name" value="AAA"/>
    <property type="match status" value="1"/>
</dbReference>
<dbReference type="GeneID" id="1444430"/>
<dbReference type="SUPFAM" id="SSF52540">
    <property type="entry name" value="P-loop containing nucleoside triphosphate hydrolases"/>
    <property type="match status" value="1"/>
</dbReference>
<dbReference type="AlphaFoldDB" id="A0A832SYC5"/>
<dbReference type="InterPro" id="IPR051667">
    <property type="entry name" value="Archaeal_ATPase_domain"/>
</dbReference>
<dbReference type="InterPro" id="IPR036388">
    <property type="entry name" value="WH-like_DNA-bd_sf"/>
</dbReference>
<dbReference type="RefSeq" id="WP_010884643.1">
    <property type="nucleotide sequence ID" value="NZ_DUJN01000004.1"/>
</dbReference>
<dbReference type="PANTHER" id="PTHR37096">
    <property type="entry name" value="YALI0E33429P"/>
    <property type="match status" value="1"/>
</dbReference>
<dbReference type="Proteomes" id="UP000617544">
    <property type="component" value="Unassembled WGS sequence"/>
</dbReference>
<comment type="similarity">
    <text evidence="1">Belongs to the archaeal ATPase family.</text>
</comment>
<dbReference type="Gene3D" id="3.40.50.300">
    <property type="entry name" value="P-loop containing nucleotide triphosphate hydrolases"/>
    <property type="match status" value="1"/>
</dbReference>
<dbReference type="GO" id="GO:0005524">
    <property type="term" value="F:ATP binding"/>
    <property type="evidence" value="ECO:0007669"/>
    <property type="project" value="UniProtKB-KW"/>
</dbReference>
<comment type="caution">
    <text evidence="5">The sequence shown here is derived from an EMBL/GenBank/DDBJ whole genome shotgun (WGS) entry which is preliminary data.</text>
</comment>
<accession>A0A832SYC5</accession>
<organism evidence="5 6">
    <name type="scientific">Pyrococcus horikoshii</name>
    <dbReference type="NCBI Taxonomy" id="53953"/>
    <lineage>
        <taxon>Archaea</taxon>
        <taxon>Methanobacteriati</taxon>
        <taxon>Methanobacteriota</taxon>
        <taxon>Thermococci</taxon>
        <taxon>Thermococcales</taxon>
        <taxon>Thermococcaceae</taxon>
        <taxon>Pyrococcus</taxon>
    </lineage>
</organism>
<dbReference type="InterPro" id="IPR003593">
    <property type="entry name" value="AAA+_ATPase"/>
</dbReference>
<gene>
    <name evidence="5" type="ORF">HA331_03870</name>
</gene>
<feature type="domain" description="AAA+ ATPase" evidence="4">
    <location>
        <begin position="20"/>
        <end position="201"/>
    </location>
</feature>
<dbReference type="InterPro" id="IPR011579">
    <property type="entry name" value="ATPase_dom"/>
</dbReference>
<dbReference type="SMR" id="A0A832SYC5"/>
<reference evidence="5" key="1">
    <citation type="journal article" date="2020" name="bioRxiv">
        <title>A rank-normalized archaeal taxonomy based on genome phylogeny resolves widespread incomplete and uneven classifications.</title>
        <authorList>
            <person name="Rinke C."/>
            <person name="Chuvochina M."/>
            <person name="Mussig A.J."/>
            <person name="Chaumeil P.-A."/>
            <person name="Waite D.W."/>
            <person name="Whitman W.B."/>
            <person name="Parks D.H."/>
            <person name="Hugenholtz P."/>
        </authorList>
    </citation>
    <scope>NUCLEOTIDE SEQUENCE</scope>
    <source>
        <strain evidence="5">UBA8834</strain>
    </source>
</reference>
<dbReference type="Pfam" id="PF01637">
    <property type="entry name" value="ATPase_2"/>
    <property type="match status" value="1"/>
</dbReference>
<dbReference type="PANTHER" id="PTHR37096:SF1">
    <property type="entry name" value="AAA+ ATPASE DOMAIN-CONTAINING PROTEIN"/>
    <property type="match status" value="1"/>
</dbReference>
<evidence type="ECO:0000259" key="4">
    <source>
        <dbReference type="SMART" id="SM00382"/>
    </source>
</evidence>
<evidence type="ECO:0000313" key="6">
    <source>
        <dbReference type="Proteomes" id="UP000617544"/>
    </source>
</evidence>
<name>A0A832SYC5_PYRHR</name>
<evidence type="ECO:0000313" key="5">
    <source>
        <dbReference type="EMBL" id="HII60887.1"/>
    </source>
</evidence>
<keyword evidence="3" id="KW-0067">ATP-binding</keyword>
<evidence type="ECO:0000256" key="1">
    <source>
        <dbReference type="ARBA" id="ARBA00006755"/>
    </source>
</evidence>
<dbReference type="OMA" id="IKYERET"/>
<dbReference type="Gene3D" id="1.10.10.10">
    <property type="entry name" value="Winged helix-like DNA-binding domain superfamily/Winged helix DNA-binding domain"/>
    <property type="match status" value="1"/>
</dbReference>
<evidence type="ECO:0000256" key="3">
    <source>
        <dbReference type="ARBA" id="ARBA00022840"/>
    </source>
</evidence>
<dbReference type="Pfam" id="PF21690">
    <property type="entry name" value="MJ1010-like_2nd"/>
    <property type="match status" value="1"/>
</dbReference>
<sequence length="321" mass="37597">MFFDREEEIERLLEDISYEPNMVTFVYGPINSGKTTLIQEFLKRTSEKYVGFYINFRKTPVANYEEFSRVLFSFDSRIKMIKDVISILGKVNPWIPIPREVLNDILRDKEPINAFSYLREVLEEIRSSGKMPILVFDELQVIKDLKVNGSLIYQLFNFLIHLSKEAHLAHVFAVTSDSLFISEIFGNAKLSGRASYFPVYDLPEEKAIEFLLRLNLSEEESRLVVEYFGGKPSYLVEAPKHRKHLREWCERELTLRAREIRRFKSNLLLEFMDEEEVEVEELSEEAINLVNANILFYDPLRGTLRPQGKLELLAIRKVIKG</sequence>